<protein>
    <submittedName>
        <fullName evidence="3">RNA-dependent RNA polymerase</fullName>
    </submittedName>
</protein>
<proteinExistence type="predicted"/>
<evidence type="ECO:0000313" key="2">
    <source>
        <dbReference type="Proteomes" id="UP000050794"/>
    </source>
</evidence>
<dbReference type="InterPro" id="IPR056656">
    <property type="entry name" value="DUF7754"/>
</dbReference>
<dbReference type="Pfam" id="PF24937">
    <property type="entry name" value="DUF7754"/>
    <property type="match status" value="1"/>
</dbReference>
<accession>A0A183VB03</accession>
<dbReference type="WBParaSite" id="TCNE_0001792701-mRNA-1">
    <property type="protein sequence ID" value="TCNE_0001792701-mRNA-1"/>
    <property type="gene ID" value="TCNE_0001792701"/>
</dbReference>
<name>A0A183VB03_TOXCA</name>
<organism evidence="2 3">
    <name type="scientific">Toxocara canis</name>
    <name type="common">Canine roundworm</name>
    <dbReference type="NCBI Taxonomy" id="6265"/>
    <lineage>
        <taxon>Eukaryota</taxon>
        <taxon>Metazoa</taxon>
        <taxon>Ecdysozoa</taxon>
        <taxon>Nematoda</taxon>
        <taxon>Chromadorea</taxon>
        <taxon>Rhabditida</taxon>
        <taxon>Spirurina</taxon>
        <taxon>Ascaridomorpha</taxon>
        <taxon>Ascaridoidea</taxon>
        <taxon>Toxocaridae</taxon>
        <taxon>Toxocara</taxon>
    </lineage>
</organism>
<evidence type="ECO:0000259" key="1">
    <source>
        <dbReference type="Pfam" id="PF24937"/>
    </source>
</evidence>
<feature type="domain" description="DUF7754" evidence="1">
    <location>
        <begin position="53"/>
        <end position="115"/>
    </location>
</feature>
<keyword evidence="2" id="KW-1185">Reference proteome</keyword>
<reference evidence="3" key="1">
    <citation type="submission" date="2016-06" db="UniProtKB">
        <authorList>
            <consortium name="WormBaseParasite"/>
        </authorList>
    </citation>
    <scope>IDENTIFICATION</scope>
</reference>
<sequence>LVNFESEPFMELLYQIYDTCRPISANFSLLSKAAISYRAERILERITSYIISKQIGLEQKLRVAVELELDDALAEIVFRAEQRGEWTQLISKGFEPCSLGREVYRQIICPAIVEGKLRRYGSCYKEQNSGFDLYTPIPPFTVSMKLGGKTLHINKGIIELHNTKGCIKRNTRKFSLNYSFCSLSLQRRPSADEIKLRQSAELSALCAHAGIAVEDLIELMFLHIYPQHDLVPAYCLRPMMLLAHENGMNKLLNSLGNVSDYLLLRPTNRMQRMLTLDNGGPLTPECDSERSLQYIENDLSDEAFGPPQDLIID</sequence>
<evidence type="ECO:0000313" key="3">
    <source>
        <dbReference type="WBParaSite" id="TCNE_0001792701-mRNA-1"/>
    </source>
</evidence>
<dbReference type="AlphaFoldDB" id="A0A183VB03"/>
<dbReference type="Proteomes" id="UP000050794">
    <property type="component" value="Unassembled WGS sequence"/>
</dbReference>